<comment type="caution">
    <text evidence="3">The sequence shown here is derived from an EMBL/GenBank/DDBJ whole genome shotgun (WGS) entry which is preliminary data.</text>
</comment>
<dbReference type="GeneID" id="89973627"/>
<protein>
    <submittedName>
        <fullName evidence="3">Uncharacterized protein</fullName>
    </submittedName>
</protein>
<dbReference type="AlphaFoldDB" id="A0AAV9N3W2"/>
<keyword evidence="1" id="KW-0175">Coiled coil</keyword>
<proteinExistence type="predicted"/>
<evidence type="ECO:0000313" key="3">
    <source>
        <dbReference type="EMBL" id="KAK5049028.1"/>
    </source>
</evidence>
<reference evidence="3 4" key="1">
    <citation type="submission" date="2023-08" db="EMBL/GenBank/DDBJ databases">
        <title>Black Yeasts Isolated from many extreme environments.</title>
        <authorList>
            <person name="Coleine C."/>
            <person name="Stajich J.E."/>
            <person name="Selbmann L."/>
        </authorList>
    </citation>
    <scope>NUCLEOTIDE SEQUENCE [LARGE SCALE GENOMIC DNA]</scope>
    <source>
        <strain evidence="3 4">CCFEE 5792</strain>
    </source>
</reference>
<dbReference type="EMBL" id="JAVRRD010000020">
    <property type="protein sequence ID" value="KAK5049028.1"/>
    <property type="molecule type" value="Genomic_DNA"/>
</dbReference>
<accession>A0AAV9N3W2</accession>
<dbReference type="Proteomes" id="UP001358417">
    <property type="component" value="Unassembled WGS sequence"/>
</dbReference>
<sequence>MPFRRTPANVLLPGTPQFTIVGPEYIMAHGDPEDNILKRLSRAINKPLRKPITKIRNGYRRLQDWSATQAPFHLDLECNCRTCRSGNQARARIQDQLREEMAEVLPDVPPPPYVDADPVPPRLTRDRTNPGSNTRELQLRGAAQDFQQLEISGVREALNIMDSVVEEARRELRNLREEIGEERERLAALKRQKLALDASISMSRLEWNQELARSQGASERLVHGRPSRHQENKSSPRHGQERQIRSPARPSLQTRHVQSPLRRRDREHAIRPLENHRPRVNVSPQVRSKPFILTPALRRRQSRVADNLALLTNSGTLL</sequence>
<evidence type="ECO:0000256" key="1">
    <source>
        <dbReference type="SAM" id="Coils"/>
    </source>
</evidence>
<feature type="compositionally biased region" description="Basic and acidic residues" evidence="2">
    <location>
        <begin position="262"/>
        <end position="277"/>
    </location>
</feature>
<evidence type="ECO:0000256" key="2">
    <source>
        <dbReference type="SAM" id="MobiDB-lite"/>
    </source>
</evidence>
<feature type="region of interest" description="Disordered" evidence="2">
    <location>
        <begin position="216"/>
        <end position="282"/>
    </location>
</feature>
<feature type="coiled-coil region" evidence="1">
    <location>
        <begin position="158"/>
        <end position="192"/>
    </location>
</feature>
<dbReference type="RefSeq" id="XP_064704233.1">
    <property type="nucleotide sequence ID" value="XM_064849019.1"/>
</dbReference>
<feature type="compositionally biased region" description="Pro residues" evidence="2">
    <location>
        <begin position="107"/>
        <end position="121"/>
    </location>
</feature>
<keyword evidence="4" id="KW-1185">Reference proteome</keyword>
<feature type="region of interest" description="Disordered" evidence="2">
    <location>
        <begin position="105"/>
        <end position="135"/>
    </location>
</feature>
<evidence type="ECO:0000313" key="4">
    <source>
        <dbReference type="Proteomes" id="UP001358417"/>
    </source>
</evidence>
<feature type="compositionally biased region" description="Basic and acidic residues" evidence="2">
    <location>
        <begin position="228"/>
        <end position="244"/>
    </location>
</feature>
<name>A0AAV9N3W2_9EURO</name>
<gene>
    <name evidence="3" type="ORF">LTR84_005450</name>
</gene>
<organism evidence="3 4">
    <name type="scientific">Exophiala bonariae</name>
    <dbReference type="NCBI Taxonomy" id="1690606"/>
    <lineage>
        <taxon>Eukaryota</taxon>
        <taxon>Fungi</taxon>
        <taxon>Dikarya</taxon>
        <taxon>Ascomycota</taxon>
        <taxon>Pezizomycotina</taxon>
        <taxon>Eurotiomycetes</taxon>
        <taxon>Chaetothyriomycetidae</taxon>
        <taxon>Chaetothyriales</taxon>
        <taxon>Herpotrichiellaceae</taxon>
        <taxon>Exophiala</taxon>
    </lineage>
</organism>